<accession>A0A420XID4</accession>
<evidence type="ECO:0000313" key="8">
    <source>
        <dbReference type="Proteomes" id="UP000280099"/>
    </source>
</evidence>
<keyword evidence="3 5" id="KW-1133">Transmembrane helix</keyword>
<reference evidence="7 8" key="1">
    <citation type="submission" date="2018-10" db="EMBL/GenBank/DDBJ databases">
        <title>Genomic Encyclopedia of Type Strains, Phase IV (KMG-IV): sequencing the most valuable type-strain genomes for metagenomic binning, comparative biology and taxonomic classification.</title>
        <authorList>
            <person name="Goeker M."/>
        </authorList>
    </citation>
    <scope>NUCLEOTIDE SEQUENCE [LARGE SCALE GENOMIC DNA]</scope>
    <source>
        <strain evidence="7 8">DSM 23800</strain>
    </source>
</reference>
<dbReference type="Gene3D" id="2.40.50.140">
    <property type="entry name" value="Nucleic acid-binding proteins"/>
    <property type="match status" value="1"/>
</dbReference>
<name>A0A420XID4_9PAST</name>
<keyword evidence="4 5" id="KW-0472">Membrane</keyword>
<feature type="transmembrane region" description="Helical" evidence="5">
    <location>
        <begin position="51"/>
        <end position="70"/>
    </location>
</feature>
<proteinExistence type="predicted"/>
<keyword evidence="8" id="KW-1185">Reference proteome</keyword>
<evidence type="ECO:0000259" key="6">
    <source>
        <dbReference type="Pfam" id="PF01957"/>
    </source>
</evidence>
<dbReference type="RefSeq" id="WP_121121533.1">
    <property type="nucleotide sequence ID" value="NZ_CP016604.1"/>
</dbReference>
<dbReference type="Proteomes" id="UP000280099">
    <property type="component" value="Unassembled WGS sequence"/>
</dbReference>
<dbReference type="OrthoDB" id="6402862at2"/>
<dbReference type="InterPro" id="IPR002810">
    <property type="entry name" value="NfeD-like_C"/>
</dbReference>
<evidence type="ECO:0000256" key="5">
    <source>
        <dbReference type="SAM" id="Phobius"/>
    </source>
</evidence>
<protein>
    <recommendedName>
        <fullName evidence="6">NfeD-like C-terminal domain-containing protein</fullName>
    </recommendedName>
</protein>
<evidence type="ECO:0000256" key="2">
    <source>
        <dbReference type="ARBA" id="ARBA00022692"/>
    </source>
</evidence>
<dbReference type="AlphaFoldDB" id="A0A420XID4"/>
<dbReference type="EMBL" id="RBJC01000004">
    <property type="protein sequence ID" value="RKR77115.1"/>
    <property type="molecule type" value="Genomic_DNA"/>
</dbReference>
<gene>
    <name evidence="7" type="ORF">DES31_0436</name>
</gene>
<sequence length="148" mass="16483">MDWLSNWTIWLIVGFVLLILEIAIPGVFLMWWGFAGIIVAGVVKLSPTLPLGWQLALFAILSIIFSFLWWKFQHSKDSKEDGATNLNARDHAMIGQQGVISEILENGVIRGKFGDTTWKVIGKNLQVGDIVEVNKVEGITLFVTTISV</sequence>
<dbReference type="InterPro" id="IPR012340">
    <property type="entry name" value="NA-bd_OB-fold"/>
</dbReference>
<dbReference type="PANTHER" id="PTHR33507:SF3">
    <property type="entry name" value="INNER MEMBRANE PROTEIN YBBJ"/>
    <property type="match status" value="1"/>
</dbReference>
<feature type="domain" description="NfeD-like C-terminal" evidence="6">
    <location>
        <begin position="91"/>
        <end position="143"/>
    </location>
</feature>
<organism evidence="7 8">
    <name type="scientific">Otariodibacter oris</name>
    <dbReference type="NCBI Taxonomy" id="1032623"/>
    <lineage>
        <taxon>Bacteria</taxon>
        <taxon>Pseudomonadati</taxon>
        <taxon>Pseudomonadota</taxon>
        <taxon>Gammaproteobacteria</taxon>
        <taxon>Pasteurellales</taxon>
        <taxon>Pasteurellaceae</taxon>
        <taxon>Otariodibacter</taxon>
    </lineage>
</organism>
<comment type="caution">
    <text evidence="7">The sequence shown here is derived from an EMBL/GenBank/DDBJ whole genome shotgun (WGS) entry which is preliminary data.</text>
</comment>
<evidence type="ECO:0000256" key="4">
    <source>
        <dbReference type="ARBA" id="ARBA00023136"/>
    </source>
</evidence>
<dbReference type="GO" id="GO:0005886">
    <property type="term" value="C:plasma membrane"/>
    <property type="evidence" value="ECO:0007669"/>
    <property type="project" value="TreeGrafter"/>
</dbReference>
<keyword evidence="2 5" id="KW-0812">Transmembrane</keyword>
<dbReference type="InterPro" id="IPR052165">
    <property type="entry name" value="Membrane_assoc_protease"/>
</dbReference>
<dbReference type="PANTHER" id="PTHR33507">
    <property type="entry name" value="INNER MEMBRANE PROTEIN YBBJ"/>
    <property type="match status" value="1"/>
</dbReference>
<dbReference type="Pfam" id="PF01957">
    <property type="entry name" value="NfeD"/>
    <property type="match status" value="1"/>
</dbReference>
<evidence type="ECO:0000256" key="3">
    <source>
        <dbReference type="ARBA" id="ARBA00022989"/>
    </source>
</evidence>
<evidence type="ECO:0000313" key="7">
    <source>
        <dbReference type="EMBL" id="RKR77115.1"/>
    </source>
</evidence>
<comment type="subcellular location">
    <subcellularLocation>
        <location evidence="1">Membrane</location>
        <topology evidence="1">Multi-pass membrane protein</topology>
    </subcellularLocation>
</comment>
<feature type="transmembrane region" description="Helical" evidence="5">
    <location>
        <begin position="7"/>
        <end position="31"/>
    </location>
</feature>
<evidence type="ECO:0000256" key="1">
    <source>
        <dbReference type="ARBA" id="ARBA00004141"/>
    </source>
</evidence>